<sequence>MKRLLLGWVALVLLSPALAVPSAATGKTLYTQNCAGCHGANAKGGVGPSLKSAATWTAAQFKTALTQGKTPKKTLSAVMPRFPKGLAGGKGKVDEQFQSVQLYLKKLKP</sequence>
<feature type="signal peptide" evidence="7">
    <location>
        <begin position="1"/>
        <end position="19"/>
    </location>
</feature>
<gene>
    <name evidence="9" type="ORF">SAMN04488058_101523</name>
</gene>
<accession>A0A1H6T5V1</accession>
<dbReference type="InterPro" id="IPR051811">
    <property type="entry name" value="Cytochrome_c550/c551-like"/>
</dbReference>
<dbReference type="SUPFAM" id="SSF46626">
    <property type="entry name" value="Cytochrome c"/>
    <property type="match status" value="1"/>
</dbReference>
<keyword evidence="7" id="KW-0732">Signal</keyword>
<dbReference type="EMBL" id="FNZA01000001">
    <property type="protein sequence ID" value="SEI75483.1"/>
    <property type="molecule type" value="Genomic_DNA"/>
</dbReference>
<dbReference type="PANTHER" id="PTHR37823">
    <property type="entry name" value="CYTOCHROME C-553-LIKE"/>
    <property type="match status" value="1"/>
</dbReference>
<evidence type="ECO:0000256" key="4">
    <source>
        <dbReference type="ARBA" id="ARBA00022982"/>
    </source>
</evidence>
<dbReference type="GO" id="GO:0009055">
    <property type="term" value="F:electron transfer activity"/>
    <property type="evidence" value="ECO:0007669"/>
    <property type="project" value="InterPro"/>
</dbReference>
<dbReference type="STRING" id="856736.SAMN04488058_101523"/>
<dbReference type="GO" id="GO:0020037">
    <property type="term" value="F:heme binding"/>
    <property type="evidence" value="ECO:0007669"/>
    <property type="project" value="InterPro"/>
</dbReference>
<keyword evidence="4" id="KW-0249">Electron transport</keyword>
<dbReference type="AlphaFoldDB" id="A0A1H6T5V1"/>
<dbReference type="RefSeq" id="WP_092263043.1">
    <property type="nucleotide sequence ID" value="NZ_FNZA01000001.1"/>
</dbReference>
<evidence type="ECO:0000256" key="5">
    <source>
        <dbReference type="ARBA" id="ARBA00023004"/>
    </source>
</evidence>
<evidence type="ECO:0000256" key="6">
    <source>
        <dbReference type="PROSITE-ProRule" id="PRU00433"/>
    </source>
</evidence>
<reference evidence="10" key="1">
    <citation type="submission" date="2016-10" db="EMBL/GenBank/DDBJ databases">
        <authorList>
            <person name="Varghese N."/>
            <person name="Submissions S."/>
        </authorList>
    </citation>
    <scope>NUCLEOTIDE SEQUENCE [LARGE SCALE GENOMIC DNA]</scope>
    <source>
        <strain evidence="10">CGMCC 1.10218</strain>
    </source>
</reference>
<dbReference type="GO" id="GO:0046872">
    <property type="term" value="F:metal ion binding"/>
    <property type="evidence" value="ECO:0007669"/>
    <property type="project" value="UniProtKB-KW"/>
</dbReference>
<protein>
    <submittedName>
        <fullName evidence="9">Cytochrome C oxidase, cbb3-type, subunit III</fullName>
    </submittedName>
</protein>
<keyword evidence="2 6" id="KW-0349">Heme</keyword>
<dbReference type="InterPro" id="IPR036909">
    <property type="entry name" value="Cyt_c-like_dom_sf"/>
</dbReference>
<keyword evidence="5 6" id="KW-0408">Iron</keyword>
<evidence type="ECO:0000256" key="3">
    <source>
        <dbReference type="ARBA" id="ARBA00022723"/>
    </source>
</evidence>
<dbReference type="Gene3D" id="1.10.760.10">
    <property type="entry name" value="Cytochrome c-like domain"/>
    <property type="match status" value="1"/>
</dbReference>
<dbReference type="OrthoDB" id="74193at2"/>
<evidence type="ECO:0000313" key="9">
    <source>
        <dbReference type="EMBL" id="SEI75483.1"/>
    </source>
</evidence>
<organism evidence="9 10">
    <name type="scientific">Deinococcus reticulitermitis</name>
    <dbReference type="NCBI Taxonomy" id="856736"/>
    <lineage>
        <taxon>Bacteria</taxon>
        <taxon>Thermotogati</taxon>
        <taxon>Deinococcota</taxon>
        <taxon>Deinococci</taxon>
        <taxon>Deinococcales</taxon>
        <taxon>Deinococcaceae</taxon>
        <taxon>Deinococcus</taxon>
    </lineage>
</organism>
<dbReference type="PANTHER" id="PTHR37823:SF1">
    <property type="entry name" value="CYTOCHROME C-553-LIKE"/>
    <property type="match status" value="1"/>
</dbReference>
<dbReference type="InterPro" id="IPR009056">
    <property type="entry name" value="Cyt_c-like_dom"/>
</dbReference>
<feature type="domain" description="Cytochrome c" evidence="8">
    <location>
        <begin position="21"/>
        <end position="108"/>
    </location>
</feature>
<feature type="chain" id="PRO_5011434089" evidence="7">
    <location>
        <begin position="20"/>
        <end position="109"/>
    </location>
</feature>
<keyword evidence="3 6" id="KW-0479">Metal-binding</keyword>
<evidence type="ECO:0000259" key="8">
    <source>
        <dbReference type="PROSITE" id="PS51007"/>
    </source>
</evidence>
<keyword evidence="1" id="KW-0813">Transport</keyword>
<keyword evidence="10" id="KW-1185">Reference proteome</keyword>
<evidence type="ECO:0000256" key="2">
    <source>
        <dbReference type="ARBA" id="ARBA00022617"/>
    </source>
</evidence>
<dbReference type="Pfam" id="PF13442">
    <property type="entry name" value="Cytochrome_CBB3"/>
    <property type="match status" value="1"/>
</dbReference>
<evidence type="ECO:0000256" key="7">
    <source>
        <dbReference type="SAM" id="SignalP"/>
    </source>
</evidence>
<name>A0A1H6T5V1_9DEIO</name>
<proteinExistence type="predicted"/>
<dbReference type="Proteomes" id="UP000199223">
    <property type="component" value="Unassembled WGS sequence"/>
</dbReference>
<evidence type="ECO:0000313" key="10">
    <source>
        <dbReference type="Proteomes" id="UP000199223"/>
    </source>
</evidence>
<dbReference type="PROSITE" id="PS51007">
    <property type="entry name" value="CYTC"/>
    <property type="match status" value="1"/>
</dbReference>
<evidence type="ECO:0000256" key="1">
    <source>
        <dbReference type="ARBA" id="ARBA00022448"/>
    </source>
</evidence>